<gene>
    <name evidence="1" type="ORF">ACFQ2N_10430</name>
</gene>
<evidence type="ECO:0000313" key="2">
    <source>
        <dbReference type="Proteomes" id="UP001597033"/>
    </source>
</evidence>
<keyword evidence="2" id="KW-1185">Reference proteome</keyword>
<dbReference type="RefSeq" id="WP_162377777.1">
    <property type="nucleotide sequence ID" value="NZ_JBHTKN010000006.1"/>
</dbReference>
<name>A0ABW3LY46_9GAMM</name>
<comment type="caution">
    <text evidence="1">The sequence shown here is derived from an EMBL/GenBank/DDBJ whole genome shotgun (WGS) entry which is preliminary data.</text>
</comment>
<reference evidence="2" key="1">
    <citation type="journal article" date="2019" name="Int. J. Syst. Evol. Microbiol.">
        <title>The Global Catalogue of Microorganisms (GCM) 10K type strain sequencing project: providing services to taxonomists for standard genome sequencing and annotation.</title>
        <authorList>
            <consortium name="The Broad Institute Genomics Platform"/>
            <consortium name="The Broad Institute Genome Sequencing Center for Infectious Disease"/>
            <person name="Wu L."/>
            <person name="Ma J."/>
        </authorList>
    </citation>
    <scope>NUCLEOTIDE SEQUENCE [LARGE SCALE GENOMIC DNA]</scope>
    <source>
        <strain evidence="2">CCUG 55854</strain>
    </source>
</reference>
<dbReference type="Proteomes" id="UP001597033">
    <property type="component" value="Unassembled WGS sequence"/>
</dbReference>
<proteinExistence type="predicted"/>
<evidence type="ECO:0000313" key="1">
    <source>
        <dbReference type="EMBL" id="MFD1042763.1"/>
    </source>
</evidence>
<sequence length="51" mass="5597">MEVNELELPDPSMPACPWLQESWEAAGVRIDVPDARLDQDDATTGRMPAGD</sequence>
<evidence type="ECO:0008006" key="3">
    <source>
        <dbReference type="Google" id="ProtNLM"/>
    </source>
</evidence>
<dbReference type="EMBL" id="JBHTKN010000006">
    <property type="protein sequence ID" value="MFD1042763.1"/>
    <property type="molecule type" value="Genomic_DNA"/>
</dbReference>
<accession>A0ABW3LY46</accession>
<protein>
    <recommendedName>
        <fullName evidence="3">Xanthomonadin biosynthesis protein</fullName>
    </recommendedName>
</protein>
<organism evidence="1 2">
    <name type="scientific">Pseudoxanthomonas kaohsiungensis</name>
    <dbReference type="NCBI Taxonomy" id="283923"/>
    <lineage>
        <taxon>Bacteria</taxon>
        <taxon>Pseudomonadati</taxon>
        <taxon>Pseudomonadota</taxon>
        <taxon>Gammaproteobacteria</taxon>
        <taxon>Lysobacterales</taxon>
        <taxon>Lysobacteraceae</taxon>
        <taxon>Pseudoxanthomonas</taxon>
    </lineage>
</organism>